<evidence type="ECO:0008006" key="4">
    <source>
        <dbReference type="Google" id="ProtNLM"/>
    </source>
</evidence>
<evidence type="ECO:0000313" key="3">
    <source>
        <dbReference type="Proteomes" id="UP000608024"/>
    </source>
</evidence>
<reference evidence="2" key="1">
    <citation type="journal article" date="2014" name="Int. J. Syst. Evol. Microbiol.">
        <title>Complete genome sequence of Corynebacterium casei LMG S-19264T (=DSM 44701T), isolated from a smear-ripened cheese.</title>
        <authorList>
            <consortium name="US DOE Joint Genome Institute (JGI-PGF)"/>
            <person name="Walter F."/>
            <person name="Albersmeier A."/>
            <person name="Kalinowski J."/>
            <person name="Ruckert C."/>
        </authorList>
    </citation>
    <scope>NUCLEOTIDE SEQUENCE</scope>
    <source>
        <strain evidence="2">JCM 4784</strain>
    </source>
</reference>
<gene>
    <name evidence="2" type="ORF">GCM10018785_36710</name>
</gene>
<dbReference type="AlphaFoldDB" id="A0A918ZR84"/>
<evidence type="ECO:0000313" key="2">
    <source>
        <dbReference type="EMBL" id="GHE64471.1"/>
    </source>
</evidence>
<sequence>MQWAGSGGPPEADRGHGNDGSRITIRQTPRHTSGLPDFRTHLRPQDVVRDPLAHRAPRPGVAGARPALTA</sequence>
<dbReference type="Gene3D" id="3.40.710.10">
    <property type="entry name" value="DD-peptidase/beta-lactamase superfamily"/>
    <property type="match status" value="1"/>
</dbReference>
<comment type="caution">
    <text evidence="2">The sequence shown here is derived from an EMBL/GenBank/DDBJ whole genome shotgun (WGS) entry which is preliminary data.</text>
</comment>
<reference evidence="2" key="2">
    <citation type="submission" date="2020-09" db="EMBL/GenBank/DDBJ databases">
        <authorList>
            <person name="Sun Q."/>
            <person name="Ohkuma M."/>
        </authorList>
    </citation>
    <scope>NUCLEOTIDE SEQUENCE</scope>
    <source>
        <strain evidence="2">JCM 4784</strain>
    </source>
</reference>
<organism evidence="2 3">
    <name type="scientific">Streptomyces longispororuber</name>
    <dbReference type="NCBI Taxonomy" id="68230"/>
    <lineage>
        <taxon>Bacteria</taxon>
        <taxon>Bacillati</taxon>
        <taxon>Actinomycetota</taxon>
        <taxon>Actinomycetes</taxon>
        <taxon>Kitasatosporales</taxon>
        <taxon>Streptomycetaceae</taxon>
        <taxon>Streptomyces</taxon>
    </lineage>
</organism>
<accession>A0A918ZR84</accession>
<name>A0A918ZR84_9ACTN</name>
<keyword evidence="3" id="KW-1185">Reference proteome</keyword>
<feature type="region of interest" description="Disordered" evidence="1">
    <location>
        <begin position="1"/>
        <end position="70"/>
    </location>
</feature>
<feature type="compositionally biased region" description="Basic and acidic residues" evidence="1">
    <location>
        <begin position="38"/>
        <end position="53"/>
    </location>
</feature>
<dbReference type="InterPro" id="IPR012338">
    <property type="entry name" value="Beta-lactam/transpept-like"/>
</dbReference>
<feature type="compositionally biased region" description="Low complexity" evidence="1">
    <location>
        <begin position="58"/>
        <end position="70"/>
    </location>
</feature>
<evidence type="ECO:0000256" key="1">
    <source>
        <dbReference type="SAM" id="MobiDB-lite"/>
    </source>
</evidence>
<dbReference type="EMBL" id="BNBT01000051">
    <property type="protein sequence ID" value="GHE64471.1"/>
    <property type="molecule type" value="Genomic_DNA"/>
</dbReference>
<dbReference type="Proteomes" id="UP000608024">
    <property type="component" value="Unassembled WGS sequence"/>
</dbReference>
<proteinExistence type="predicted"/>
<protein>
    <recommendedName>
        <fullName evidence="4">Beta-lactamase</fullName>
    </recommendedName>
</protein>